<comment type="caution">
    <text evidence="1">The sequence shown here is derived from an EMBL/GenBank/DDBJ whole genome shotgun (WGS) entry which is preliminary data.</text>
</comment>
<gene>
    <name evidence="1" type="ORF">SPARVUS_LOCUS3216175</name>
</gene>
<protein>
    <recommendedName>
        <fullName evidence="3">NADH dehydrogenase subunit 1</fullName>
    </recommendedName>
</protein>
<dbReference type="Proteomes" id="UP001162483">
    <property type="component" value="Unassembled WGS sequence"/>
</dbReference>
<dbReference type="EMBL" id="CATNWA010004825">
    <property type="protein sequence ID" value="CAI9548752.1"/>
    <property type="molecule type" value="Genomic_DNA"/>
</dbReference>
<name>A0ABN9BMK2_9NEOB</name>
<evidence type="ECO:0008006" key="3">
    <source>
        <dbReference type="Google" id="ProtNLM"/>
    </source>
</evidence>
<keyword evidence="2" id="KW-1185">Reference proteome</keyword>
<organism evidence="1 2">
    <name type="scientific">Staurois parvus</name>
    <dbReference type="NCBI Taxonomy" id="386267"/>
    <lineage>
        <taxon>Eukaryota</taxon>
        <taxon>Metazoa</taxon>
        <taxon>Chordata</taxon>
        <taxon>Craniata</taxon>
        <taxon>Vertebrata</taxon>
        <taxon>Euteleostomi</taxon>
        <taxon>Amphibia</taxon>
        <taxon>Batrachia</taxon>
        <taxon>Anura</taxon>
        <taxon>Neobatrachia</taxon>
        <taxon>Ranoidea</taxon>
        <taxon>Ranidae</taxon>
        <taxon>Staurois</taxon>
    </lineage>
</organism>
<proteinExistence type="predicted"/>
<accession>A0ABN9BMK2</accession>
<evidence type="ECO:0000313" key="1">
    <source>
        <dbReference type="EMBL" id="CAI9548752.1"/>
    </source>
</evidence>
<reference evidence="1" key="1">
    <citation type="submission" date="2023-05" db="EMBL/GenBank/DDBJ databases">
        <authorList>
            <person name="Stuckert A."/>
        </authorList>
    </citation>
    <scope>NUCLEOTIDE SEQUENCE</scope>
</reference>
<sequence length="42" mass="4536">MVAPSYLCVPSENSSITPYSSSSLYISSLTINFIISSPRIPL</sequence>
<evidence type="ECO:0000313" key="2">
    <source>
        <dbReference type="Proteomes" id="UP001162483"/>
    </source>
</evidence>